<proteinExistence type="predicted"/>
<dbReference type="PANTHER" id="PTHR35377:SF5">
    <property type="entry name" value="ANTITOXIN VAPB46"/>
    <property type="match status" value="1"/>
</dbReference>
<dbReference type="PANTHER" id="PTHR35377">
    <property type="entry name" value="ANTITOXIN VAPB49-RELATED-RELATED"/>
    <property type="match status" value="1"/>
</dbReference>
<dbReference type="AlphaFoldDB" id="A0A0U1DMX0"/>
<dbReference type="EMBL" id="CTEC01000002">
    <property type="protein sequence ID" value="CQD18739.1"/>
    <property type="molecule type" value="Genomic_DNA"/>
</dbReference>
<dbReference type="GO" id="GO:0097351">
    <property type="term" value="F:toxin sequestering activity"/>
    <property type="evidence" value="ECO:0007669"/>
    <property type="project" value="TreeGrafter"/>
</dbReference>
<evidence type="ECO:0000313" key="2">
    <source>
        <dbReference type="Proteomes" id="UP000199601"/>
    </source>
</evidence>
<accession>A0A0U1DMX0</accession>
<name>A0A0U1DMX0_9MYCO</name>
<organism evidence="1 2">
    <name type="scientific">Mycobacterium europaeum</name>
    <dbReference type="NCBI Taxonomy" id="761804"/>
    <lineage>
        <taxon>Bacteria</taxon>
        <taxon>Bacillati</taxon>
        <taxon>Actinomycetota</taxon>
        <taxon>Actinomycetes</taxon>
        <taxon>Mycobacteriales</taxon>
        <taxon>Mycobacteriaceae</taxon>
        <taxon>Mycobacterium</taxon>
        <taxon>Mycobacterium simiae complex</taxon>
    </lineage>
</organism>
<keyword evidence="2" id="KW-1185">Reference proteome</keyword>
<reference evidence="2" key="1">
    <citation type="submission" date="2015-03" db="EMBL/GenBank/DDBJ databases">
        <authorList>
            <person name="Urmite Genomes"/>
        </authorList>
    </citation>
    <scope>NUCLEOTIDE SEQUENCE [LARGE SCALE GENOMIC DNA]</scope>
    <source>
        <strain evidence="2">CSUR P1344</strain>
    </source>
</reference>
<dbReference type="RefSeq" id="WP_141659258.1">
    <property type="nucleotide sequence ID" value="NZ_CTEC01000002.1"/>
</dbReference>
<sequence length="100" mass="10469">MEHTIGIGQLRGATCAYLRQVAAGESLYVKRRGRVVARIEAVPKGAPGGGTGQSVASPPHPVVVDLSHFRSHAGRYFDRVAAGESIVIVHQGGQLARISG</sequence>
<gene>
    <name evidence="1" type="ORF">BN000_04289</name>
</gene>
<evidence type="ECO:0000313" key="1">
    <source>
        <dbReference type="EMBL" id="CQD18739.1"/>
    </source>
</evidence>
<dbReference type="Gene3D" id="3.40.1620.10">
    <property type="entry name" value="YefM-like domain"/>
    <property type="match status" value="1"/>
</dbReference>
<dbReference type="InterPro" id="IPR051416">
    <property type="entry name" value="phD-YefM_TA_antitoxins"/>
</dbReference>
<protein>
    <submittedName>
        <fullName evidence="1">Phd_YefM</fullName>
    </submittedName>
</protein>
<dbReference type="Proteomes" id="UP000199601">
    <property type="component" value="Unassembled WGS sequence"/>
</dbReference>